<evidence type="ECO:0000259" key="11">
    <source>
        <dbReference type="Pfam" id="PF01699"/>
    </source>
</evidence>
<name>A0ABQ8G1Z8_9PEZI</name>
<feature type="transmembrane region" description="Helical" evidence="10">
    <location>
        <begin position="377"/>
        <end position="398"/>
    </location>
</feature>
<gene>
    <name evidence="12" type="ORF">B0J12DRAFT_262075</name>
</gene>
<keyword evidence="10" id="KW-0926">Vacuole</keyword>
<evidence type="ECO:0000256" key="5">
    <source>
        <dbReference type="ARBA" id="ARBA00022692"/>
    </source>
</evidence>
<keyword evidence="9 10" id="KW-0472">Membrane</keyword>
<comment type="caution">
    <text evidence="10">Lacks conserved residue(s) required for the propagation of feature annotation.</text>
</comment>
<dbReference type="InterPro" id="IPR004798">
    <property type="entry name" value="CAX-like"/>
</dbReference>
<keyword evidence="5 10" id="KW-0812">Transmembrane</keyword>
<feature type="domain" description="Sodium/calcium exchanger membrane region" evidence="11">
    <location>
        <begin position="282"/>
        <end position="423"/>
    </location>
</feature>
<proteinExistence type="inferred from homology"/>
<evidence type="ECO:0000313" key="13">
    <source>
        <dbReference type="Proteomes" id="UP000774617"/>
    </source>
</evidence>
<feature type="transmembrane region" description="Helical" evidence="10">
    <location>
        <begin position="161"/>
        <end position="182"/>
    </location>
</feature>
<accession>A0ABQ8G1Z8</accession>
<keyword evidence="4 10" id="KW-0109">Calcium transport</keyword>
<feature type="transmembrane region" description="Helical" evidence="10">
    <location>
        <begin position="344"/>
        <end position="371"/>
    </location>
</feature>
<dbReference type="Proteomes" id="UP000774617">
    <property type="component" value="Unassembled WGS sequence"/>
</dbReference>
<keyword evidence="10" id="KW-0050">Antiport</keyword>
<comment type="similarity">
    <text evidence="2 10">Belongs to the Ca(2+):cation antiporter (CaCA) (TC 2.A.19) family.</text>
</comment>
<keyword evidence="8 10" id="KW-0406">Ion transport</keyword>
<feature type="transmembrane region" description="Helical" evidence="10">
    <location>
        <begin position="128"/>
        <end position="149"/>
    </location>
</feature>
<evidence type="ECO:0000256" key="8">
    <source>
        <dbReference type="ARBA" id="ARBA00023065"/>
    </source>
</evidence>
<feature type="transmembrane region" description="Helical" evidence="10">
    <location>
        <begin position="98"/>
        <end position="116"/>
    </location>
</feature>
<reference evidence="12 13" key="1">
    <citation type="journal article" date="2021" name="Nat. Commun.">
        <title>Genetic determinants of endophytism in the Arabidopsis root mycobiome.</title>
        <authorList>
            <person name="Mesny F."/>
            <person name="Miyauchi S."/>
            <person name="Thiergart T."/>
            <person name="Pickel B."/>
            <person name="Atanasova L."/>
            <person name="Karlsson M."/>
            <person name="Huettel B."/>
            <person name="Barry K.W."/>
            <person name="Haridas S."/>
            <person name="Chen C."/>
            <person name="Bauer D."/>
            <person name="Andreopoulos W."/>
            <person name="Pangilinan J."/>
            <person name="LaButti K."/>
            <person name="Riley R."/>
            <person name="Lipzen A."/>
            <person name="Clum A."/>
            <person name="Drula E."/>
            <person name="Henrissat B."/>
            <person name="Kohler A."/>
            <person name="Grigoriev I.V."/>
            <person name="Martin F.M."/>
            <person name="Hacquard S."/>
        </authorList>
    </citation>
    <scope>NUCLEOTIDE SEQUENCE [LARGE SCALE GENOMIC DNA]</scope>
    <source>
        <strain evidence="12 13">MPI-SDFR-AT-0080</strain>
    </source>
</reference>
<feature type="transmembrane region" description="Helical" evidence="10">
    <location>
        <begin position="194"/>
        <end position="217"/>
    </location>
</feature>
<keyword evidence="13" id="KW-1185">Reference proteome</keyword>
<keyword evidence="7 10" id="KW-1133">Transmembrane helix</keyword>
<dbReference type="PANTHER" id="PTHR31503:SF22">
    <property type="entry name" value="VACUOLAR CALCIUM ION TRANSPORTER"/>
    <property type="match status" value="1"/>
</dbReference>
<dbReference type="NCBIfam" id="TIGR00378">
    <property type="entry name" value="cax"/>
    <property type="match status" value="1"/>
</dbReference>
<dbReference type="InterPro" id="IPR044880">
    <property type="entry name" value="NCX_ion-bd_dom_sf"/>
</dbReference>
<feature type="transmembrane region" description="Helical" evidence="10">
    <location>
        <begin position="405"/>
        <end position="425"/>
    </location>
</feature>
<dbReference type="EMBL" id="JAGTJR010000034">
    <property type="protein sequence ID" value="KAH7036778.1"/>
    <property type="molecule type" value="Genomic_DNA"/>
</dbReference>
<comment type="function">
    <text evidence="10">Has a role in promoting intracellular calcium ion sequestration via the exchange of calcium ions for hydrogen ions across the vacuolar membrane. Involved also in manganese ion homeostasis via its uptake into the vacuole.</text>
</comment>
<evidence type="ECO:0000256" key="1">
    <source>
        <dbReference type="ARBA" id="ARBA00004127"/>
    </source>
</evidence>
<comment type="caution">
    <text evidence="12">The sequence shown here is derived from an EMBL/GenBank/DDBJ whole genome shotgun (WGS) entry which is preliminary data.</text>
</comment>
<dbReference type="NCBIfam" id="TIGR00846">
    <property type="entry name" value="caca2"/>
    <property type="match status" value="1"/>
</dbReference>
<dbReference type="InterPro" id="IPR004713">
    <property type="entry name" value="CaH_exchang"/>
</dbReference>
<keyword evidence="6 10" id="KW-0106">Calcium</keyword>
<keyword evidence="3 10" id="KW-0813">Transport</keyword>
<comment type="subcellular location">
    <subcellularLocation>
        <location evidence="1">Endomembrane system</location>
        <topology evidence="1">Multi-pass membrane protein</topology>
    </subcellularLocation>
    <subcellularLocation>
        <location evidence="10">Vacuole membrane</location>
    </subcellularLocation>
</comment>
<evidence type="ECO:0000256" key="4">
    <source>
        <dbReference type="ARBA" id="ARBA00022568"/>
    </source>
</evidence>
<dbReference type="Gene3D" id="1.20.1420.30">
    <property type="entry name" value="NCX, central ion-binding region"/>
    <property type="match status" value="1"/>
</dbReference>
<evidence type="ECO:0000256" key="6">
    <source>
        <dbReference type="ARBA" id="ARBA00022837"/>
    </source>
</evidence>
<evidence type="ECO:0000256" key="2">
    <source>
        <dbReference type="ARBA" id="ARBA00008170"/>
    </source>
</evidence>
<dbReference type="Pfam" id="PF01699">
    <property type="entry name" value="Na_Ca_ex"/>
    <property type="match status" value="2"/>
</dbReference>
<evidence type="ECO:0000256" key="10">
    <source>
        <dbReference type="RuleBase" id="RU365028"/>
    </source>
</evidence>
<feature type="transmembrane region" description="Helical" evidence="10">
    <location>
        <begin position="229"/>
        <end position="250"/>
    </location>
</feature>
<evidence type="ECO:0000256" key="7">
    <source>
        <dbReference type="ARBA" id="ARBA00022989"/>
    </source>
</evidence>
<evidence type="ECO:0000256" key="3">
    <source>
        <dbReference type="ARBA" id="ARBA00022448"/>
    </source>
</evidence>
<organism evidence="12 13">
    <name type="scientific">Macrophomina phaseolina</name>
    <dbReference type="NCBI Taxonomy" id="35725"/>
    <lineage>
        <taxon>Eukaryota</taxon>
        <taxon>Fungi</taxon>
        <taxon>Dikarya</taxon>
        <taxon>Ascomycota</taxon>
        <taxon>Pezizomycotina</taxon>
        <taxon>Dothideomycetes</taxon>
        <taxon>Dothideomycetes incertae sedis</taxon>
        <taxon>Botryosphaeriales</taxon>
        <taxon>Botryosphaeriaceae</taxon>
        <taxon>Macrophomina</taxon>
    </lineage>
</organism>
<dbReference type="PANTHER" id="PTHR31503">
    <property type="entry name" value="VACUOLAR CALCIUM ION TRANSPORTER"/>
    <property type="match status" value="1"/>
</dbReference>
<dbReference type="InterPro" id="IPR004837">
    <property type="entry name" value="NaCa_Exmemb"/>
</dbReference>
<sequence>MPHPENRPNGTHAAPTERTHLLAESNGVAHPSTTTTNGSPNHHIKKWGEDDRRAYVRYPLGIAHTTWMTLASNYVNVLLVFVPLGIIAGVLEWSPTWVFVLNFIAIIPLAALLSFATEELAAKLGQTIGGLMNATFGNAVELIVSIVALKNGEIRIVQSSMLGSILSNILLVLGCCFLAGGIHHREQTFNETVASTMSSLMAVASASLIIPATLYAALQTSHSKSEEHILILSHGTAVILLILYIMYLYFQLKSHADFFDAEAQEEEEEPEEHILNPVAAGVALLIVTVIVAICAEYLVDSIDSIVETAHISKTFIGLVLLPIVGNAAEHVTAVIVAYKDKMDLAINVAIGSSMQIALFVTPFMVLLGWIMGQPMTLHFQTFETVVFFLSVLVVNYLIQDGKSNYLEGAMCIGTYIIIALAFFVYPDDAGDITDFFRNLIAS</sequence>
<protein>
    <recommendedName>
        <fullName evidence="10">Vacuolar calcium ion transporter</fullName>
    </recommendedName>
</protein>
<feature type="transmembrane region" description="Helical" evidence="10">
    <location>
        <begin position="74"/>
        <end position="91"/>
    </location>
</feature>
<evidence type="ECO:0000313" key="12">
    <source>
        <dbReference type="EMBL" id="KAH7036778.1"/>
    </source>
</evidence>
<feature type="transmembrane region" description="Helical" evidence="10">
    <location>
        <begin position="278"/>
        <end position="299"/>
    </location>
</feature>
<feature type="domain" description="Sodium/calcium exchanger membrane region" evidence="11">
    <location>
        <begin position="96"/>
        <end position="252"/>
    </location>
</feature>
<evidence type="ECO:0000256" key="9">
    <source>
        <dbReference type="ARBA" id="ARBA00023136"/>
    </source>
</evidence>